<sequence length="150" mass="15335">MSSASRSDGAAPLTLHASCVALDGRGLLILGASGSGKSGLALALMAHGARLVADDRTILAREGEALIASCPAPLSGLIEARGIGLLNAEPAGPVPVILAADLDAEETERLPTPHHICLHGLDIPLLRAAKMPHLAPALLQFLRAGRRDTP</sequence>
<reference evidence="2" key="2">
    <citation type="submission" date="2020-09" db="EMBL/GenBank/DDBJ databases">
        <authorList>
            <person name="Sun Q."/>
            <person name="Kim S."/>
        </authorList>
    </citation>
    <scope>NUCLEOTIDE SEQUENCE</scope>
    <source>
        <strain evidence="2">KCTC 42650</strain>
    </source>
</reference>
<comment type="caution">
    <text evidence="2">The sequence shown here is derived from an EMBL/GenBank/DDBJ whole genome shotgun (WGS) entry which is preliminary data.</text>
</comment>
<dbReference type="Gene3D" id="3.40.50.300">
    <property type="entry name" value="P-loop containing nucleotide triphosphate hydrolases"/>
    <property type="match status" value="1"/>
</dbReference>
<evidence type="ECO:0000313" key="3">
    <source>
        <dbReference type="Proteomes" id="UP000626220"/>
    </source>
</evidence>
<keyword evidence="2" id="KW-0418">Kinase</keyword>
<feature type="domain" description="HPr kinase/phosphorylase C-terminal" evidence="1">
    <location>
        <begin position="13"/>
        <end position="88"/>
    </location>
</feature>
<evidence type="ECO:0000313" key="2">
    <source>
        <dbReference type="EMBL" id="GHF68417.1"/>
    </source>
</evidence>
<dbReference type="InterPro" id="IPR011104">
    <property type="entry name" value="Hpr_kin/Pase_C"/>
</dbReference>
<name>A0A8J3H2Q0_9RHOB</name>
<dbReference type="GO" id="GO:0006109">
    <property type="term" value="P:regulation of carbohydrate metabolic process"/>
    <property type="evidence" value="ECO:0007669"/>
    <property type="project" value="InterPro"/>
</dbReference>
<dbReference type="InterPro" id="IPR027417">
    <property type="entry name" value="P-loop_NTPase"/>
</dbReference>
<reference evidence="2" key="1">
    <citation type="journal article" date="2014" name="Int. J. Syst. Evol. Microbiol.">
        <title>Complete genome sequence of Corynebacterium casei LMG S-19264T (=DSM 44701T), isolated from a smear-ripened cheese.</title>
        <authorList>
            <consortium name="US DOE Joint Genome Institute (JGI-PGF)"/>
            <person name="Walter F."/>
            <person name="Albersmeier A."/>
            <person name="Kalinowski J."/>
            <person name="Ruckert C."/>
        </authorList>
    </citation>
    <scope>NUCLEOTIDE SEQUENCE</scope>
    <source>
        <strain evidence="2">KCTC 42650</strain>
    </source>
</reference>
<dbReference type="RefSeq" id="WP_229864392.1">
    <property type="nucleotide sequence ID" value="NZ_BNCJ01000021.1"/>
</dbReference>
<dbReference type="Pfam" id="PF07475">
    <property type="entry name" value="Hpr_kinase_C"/>
    <property type="match status" value="1"/>
</dbReference>
<dbReference type="GO" id="GO:0005524">
    <property type="term" value="F:ATP binding"/>
    <property type="evidence" value="ECO:0007669"/>
    <property type="project" value="InterPro"/>
</dbReference>
<organism evidence="2 3">
    <name type="scientific">Seohaeicola zhoushanensis</name>
    <dbReference type="NCBI Taxonomy" id="1569283"/>
    <lineage>
        <taxon>Bacteria</taxon>
        <taxon>Pseudomonadati</taxon>
        <taxon>Pseudomonadota</taxon>
        <taxon>Alphaproteobacteria</taxon>
        <taxon>Rhodobacterales</taxon>
        <taxon>Roseobacteraceae</taxon>
        <taxon>Seohaeicola</taxon>
    </lineage>
</organism>
<dbReference type="GO" id="GO:0000155">
    <property type="term" value="F:phosphorelay sensor kinase activity"/>
    <property type="evidence" value="ECO:0007669"/>
    <property type="project" value="InterPro"/>
</dbReference>
<proteinExistence type="predicted"/>
<dbReference type="CDD" id="cd01918">
    <property type="entry name" value="HprK_C"/>
    <property type="match status" value="1"/>
</dbReference>
<dbReference type="EMBL" id="BNCJ01000021">
    <property type="protein sequence ID" value="GHF68417.1"/>
    <property type="molecule type" value="Genomic_DNA"/>
</dbReference>
<dbReference type="AlphaFoldDB" id="A0A8J3H2Q0"/>
<dbReference type="Proteomes" id="UP000626220">
    <property type="component" value="Unassembled WGS sequence"/>
</dbReference>
<accession>A0A8J3H2Q0</accession>
<keyword evidence="3" id="KW-1185">Reference proteome</keyword>
<keyword evidence="2" id="KW-0808">Transferase</keyword>
<protein>
    <submittedName>
        <fullName evidence="2">HPr kinase</fullName>
    </submittedName>
</protein>
<evidence type="ECO:0000259" key="1">
    <source>
        <dbReference type="Pfam" id="PF07475"/>
    </source>
</evidence>
<gene>
    <name evidence="2" type="ORF">GCM10017056_44440</name>
</gene>
<dbReference type="SUPFAM" id="SSF53795">
    <property type="entry name" value="PEP carboxykinase-like"/>
    <property type="match status" value="1"/>
</dbReference>